<dbReference type="Pfam" id="PF00561">
    <property type="entry name" value="Abhydrolase_1"/>
    <property type="match status" value="1"/>
</dbReference>
<dbReference type="InterPro" id="IPR000073">
    <property type="entry name" value="AB_hydrolase_1"/>
</dbReference>
<organism evidence="2 3">
    <name type="scientific">Natrinema soli</name>
    <dbReference type="NCBI Taxonomy" id="1930624"/>
    <lineage>
        <taxon>Archaea</taxon>
        <taxon>Methanobacteriati</taxon>
        <taxon>Methanobacteriota</taxon>
        <taxon>Stenosarchaea group</taxon>
        <taxon>Halobacteria</taxon>
        <taxon>Halobacteriales</taxon>
        <taxon>Natrialbaceae</taxon>
        <taxon>Natrinema</taxon>
    </lineage>
</organism>
<evidence type="ECO:0000313" key="3">
    <source>
        <dbReference type="Proteomes" id="UP001596383"/>
    </source>
</evidence>
<sequence length="290" mass="31773">MTIYRSEEGKRELEHWYDIAVDHLEISVDETHIETRYGSTHVLLAGPADGPPIFVFHGGNATNPMTLAWYIDLADEYRLIAPDTVGHPGKSAETRLDPEGDEYGKWVVDVLDAFDVDAAPMIGTSYGAGIIVRTGAYAPDRIECAALVVPAGFGTGPIRPLLKVGLQSVLYRFVPRDRILDYVTSALVTEAESDRLARSTIGASLRYVELEREMPDSTAAELADFTAPVALHLSEADPFFPPEVIVPRARERLPSLSNVETLPGERHILSPSAREAVTSSIRAFLDDVQC</sequence>
<evidence type="ECO:0000313" key="2">
    <source>
        <dbReference type="EMBL" id="MFC6763850.1"/>
    </source>
</evidence>
<name>A0ABD5SH58_9EURY</name>
<feature type="domain" description="AB hydrolase-1" evidence="1">
    <location>
        <begin position="51"/>
        <end position="150"/>
    </location>
</feature>
<dbReference type="Proteomes" id="UP001596383">
    <property type="component" value="Unassembled WGS sequence"/>
</dbReference>
<protein>
    <submittedName>
        <fullName evidence="2">Alpha/beta fold hydrolase</fullName>
    </submittedName>
</protein>
<dbReference type="EMBL" id="JBHSWV010000022">
    <property type="protein sequence ID" value="MFC6763850.1"/>
    <property type="molecule type" value="Genomic_DNA"/>
</dbReference>
<comment type="caution">
    <text evidence="2">The sequence shown here is derived from an EMBL/GenBank/DDBJ whole genome shotgun (WGS) entry which is preliminary data.</text>
</comment>
<keyword evidence="2" id="KW-0378">Hydrolase</keyword>
<proteinExistence type="predicted"/>
<dbReference type="InterPro" id="IPR050266">
    <property type="entry name" value="AB_hydrolase_sf"/>
</dbReference>
<gene>
    <name evidence="2" type="ORF">ACFQE6_01870</name>
</gene>
<dbReference type="SUPFAM" id="SSF53474">
    <property type="entry name" value="alpha/beta-Hydrolases"/>
    <property type="match status" value="1"/>
</dbReference>
<dbReference type="InterPro" id="IPR029058">
    <property type="entry name" value="AB_hydrolase_fold"/>
</dbReference>
<dbReference type="Gene3D" id="3.40.50.1820">
    <property type="entry name" value="alpha/beta hydrolase"/>
    <property type="match status" value="1"/>
</dbReference>
<dbReference type="RefSeq" id="WP_273736950.1">
    <property type="nucleotide sequence ID" value="NZ_JAQIVI010000022.1"/>
</dbReference>
<dbReference type="GO" id="GO:0016787">
    <property type="term" value="F:hydrolase activity"/>
    <property type="evidence" value="ECO:0007669"/>
    <property type="project" value="UniProtKB-KW"/>
</dbReference>
<keyword evidence="3" id="KW-1185">Reference proteome</keyword>
<dbReference type="AlphaFoldDB" id="A0ABD5SH58"/>
<reference evidence="2 3" key="1">
    <citation type="journal article" date="2019" name="Int. J. Syst. Evol. Microbiol.">
        <title>The Global Catalogue of Microorganisms (GCM) 10K type strain sequencing project: providing services to taxonomists for standard genome sequencing and annotation.</title>
        <authorList>
            <consortium name="The Broad Institute Genomics Platform"/>
            <consortium name="The Broad Institute Genome Sequencing Center for Infectious Disease"/>
            <person name="Wu L."/>
            <person name="Ma J."/>
        </authorList>
    </citation>
    <scope>NUCLEOTIDE SEQUENCE [LARGE SCALE GENOMIC DNA]</scope>
    <source>
        <strain evidence="2 3">LMG 29247</strain>
    </source>
</reference>
<dbReference type="PANTHER" id="PTHR43798">
    <property type="entry name" value="MONOACYLGLYCEROL LIPASE"/>
    <property type="match status" value="1"/>
</dbReference>
<accession>A0ABD5SH58</accession>
<evidence type="ECO:0000259" key="1">
    <source>
        <dbReference type="Pfam" id="PF00561"/>
    </source>
</evidence>